<keyword evidence="1 2" id="KW-0193">Cuticle</keyword>
<dbReference type="Pfam" id="PF00379">
    <property type="entry name" value="Chitin_bind_4"/>
    <property type="match status" value="1"/>
</dbReference>
<sequence length="124" mass="13793">MFKMKSFIPSTLLLVTTFLLSSSFAAPQNNNQRSRPPIAILNNRFTAPGTLEGIGNFEYGFETENGIKQEAVGSMTRIGEEDVVTMKGSYEFVGDDGQIYIVTWYADETGFHPSAPHIPQLLRK</sequence>
<protein>
    <submittedName>
        <fullName evidence="4">Uncharacterized protein</fullName>
    </submittedName>
</protein>
<dbReference type="InterPro" id="IPR000618">
    <property type="entry name" value="Insect_cuticle"/>
</dbReference>
<dbReference type="GO" id="GO:0008010">
    <property type="term" value="F:structural constituent of chitin-based larval cuticle"/>
    <property type="evidence" value="ECO:0007669"/>
    <property type="project" value="TreeGrafter"/>
</dbReference>
<name>A0A0K2VJV2_LEPSM</name>
<dbReference type="PRINTS" id="PR00947">
    <property type="entry name" value="CUTICLE"/>
</dbReference>
<organism evidence="4">
    <name type="scientific">Lepeophtheirus salmonis</name>
    <name type="common">Salmon louse</name>
    <name type="synonym">Caligus salmonis</name>
    <dbReference type="NCBI Taxonomy" id="72036"/>
    <lineage>
        <taxon>Eukaryota</taxon>
        <taxon>Metazoa</taxon>
        <taxon>Ecdysozoa</taxon>
        <taxon>Arthropoda</taxon>
        <taxon>Crustacea</taxon>
        <taxon>Multicrustacea</taxon>
        <taxon>Hexanauplia</taxon>
        <taxon>Copepoda</taxon>
        <taxon>Siphonostomatoida</taxon>
        <taxon>Caligidae</taxon>
        <taxon>Lepeophtheirus</taxon>
    </lineage>
</organism>
<gene>
    <name evidence="4" type="primary">Dana\GF10921</name>
</gene>
<evidence type="ECO:0000256" key="3">
    <source>
        <dbReference type="SAM" id="SignalP"/>
    </source>
</evidence>
<dbReference type="InterPro" id="IPR050468">
    <property type="entry name" value="Cuticle_Struct_Prot"/>
</dbReference>
<dbReference type="AlphaFoldDB" id="A0A0K2VJV2"/>
<dbReference type="GO" id="GO:0062129">
    <property type="term" value="C:chitin-based extracellular matrix"/>
    <property type="evidence" value="ECO:0007669"/>
    <property type="project" value="TreeGrafter"/>
</dbReference>
<dbReference type="OrthoDB" id="6355682at2759"/>
<dbReference type="PROSITE" id="PS51155">
    <property type="entry name" value="CHIT_BIND_RR_2"/>
    <property type="match status" value="1"/>
</dbReference>
<dbReference type="PANTHER" id="PTHR10380:SF173">
    <property type="entry name" value="CUTICULAR PROTEIN 47EF, ISOFORM C-RELATED"/>
    <property type="match status" value="1"/>
</dbReference>
<dbReference type="PANTHER" id="PTHR10380">
    <property type="entry name" value="CUTICLE PROTEIN"/>
    <property type="match status" value="1"/>
</dbReference>
<evidence type="ECO:0000256" key="2">
    <source>
        <dbReference type="PROSITE-ProRule" id="PRU00497"/>
    </source>
</evidence>
<reference evidence="4" key="1">
    <citation type="submission" date="2014-05" db="EMBL/GenBank/DDBJ databases">
        <authorList>
            <person name="Chronopoulou M."/>
        </authorList>
    </citation>
    <scope>NUCLEOTIDE SEQUENCE</scope>
    <source>
        <tissue evidence="4">Whole organism</tissue>
    </source>
</reference>
<accession>A0A0K2VJV2</accession>
<evidence type="ECO:0000256" key="1">
    <source>
        <dbReference type="ARBA" id="ARBA00022460"/>
    </source>
</evidence>
<dbReference type="EMBL" id="HACA01033106">
    <property type="protein sequence ID" value="CDW50467.1"/>
    <property type="molecule type" value="Transcribed_RNA"/>
</dbReference>
<feature type="signal peptide" evidence="3">
    <location>
        <begin position="1"/>
        <end position="25"/>
    </location>
</feature>
<keyword evidence="3" id="KW-0732">Signal</keyword>
<evidence type="ECO:0000313" key="4">
    <source>
        <dbReference type="EMBL" id="CDW50467.1"/>
    </source>
</evidence>
<feature type="chain" id="PRO_5005489639" evidence="3">
    <location>
        <begin position="26"/>
        <end position="124"/>
    </location>
</feature>
<proteinExistence type="predicted"/>